<dbReference type="InterPro" id="IPR016181">
    <property type="entry name" value="Acyl_CoA_acyltransferase"/>
</dbReference>
<dbReference type="RefSeq" id="WP_089968718.1">
    <property type="nucleotide sequence ID" value="NZ_FNJM01000004.1"/>
</dbReference>
<evidence type="ECO:0000313" key="4">
    <source>
        <dbReference type="Proteomes" id="UP000198597"/>
    </source>
</evidence>
<dbReference type="PROSITE" id="PS51186">
    <property type="entry name" value="GNAT"/>
    <property type="match status" value="1"/>
</dbReference>
<dbReference type="EMBL" id="FNJM01000004">
    <property type="protein sequence ID" value="SDP36574.1"/>
    <property type="molecule type" value="Genomic_DNA"/>
</dbReference>
<dbReference type="PANTHER" id="PTHR43420:SF47">
    <property type="entry name" value="N-ACETYLTRANSFERASE DOMAIN-CONTAINING PROTEIN"/>
    <property type="match status" value="1"/>
</dbReference>
<dbReference type="STRING" id="94869.SAMN04488529_104158"/>
<dbReference type="Pfam" id="PF00583">
    <property type="entry name" value="Acetyltransf_1"/>
    <property type="match status" value="1"/>
</dbReference>
<dbReference type="PANTHER" id="PTHR43420">
    <property type="entry name" value="ACETYLTRANSFERASE"/>
    <property type="match status" value="1"/>
</dbReference>
<dbReference type="OrthoDB" id="9796381at2"/>
<sequence>MEFRLGTNEDMNKICEILKDVVKHKAHGMNWTDFYPNREVFQIDIDNEHLYVLVDKEILGVVVLNNIEDPNYKTITWKNNEEYLVIHRIFTSYNTRGKGFGRILINKSIELAKKNNLKSIRLDTFSENISAQGFYKKQGFKYTGTVNLQGKPGEFYCYELLI</sequence>
<reference evidence="3 4" key="1">
    <citation type="submission" date="2016-10" db="EMBL/GenBank/DDBJ databases">
        <authorList>
            <person name="de Groot N.N."/>
        </authorList>
    </citation>
    <scope>NUCLEOTIDE SEQUENCE [LARGE SCALE GENOMIC DNA]</scope>
    <source>
        <strain evidence="3 4">DSM 12272</strain>
    </source>
</reference>
<dbReference type="CDD" id="cd04301">
    <property type="entry name" value="NAT_SF"/>
    <property type="match status" value="1"/>
</dbReference>
<keyword evidence="4" id="KW-1185">Reference proteome</keyword>
<dbReference type="AlphaFoldDB" id="A0A1H0S4F9"/>
<gene>
    <name evidence="3" type="ORF">SAMN04488529_104158</name>
</gene>
<dbReference type="Gene3D" id="3.40.630.30">
    <property type="match status" value="1"/>
</dbReference>
<name>A0A1H0S4F9_9CLOT</name>
<dbReference type="InterPro" id="IPR050680">
    <property type="entry name" value="YpeA/RimI_acetyltransf"/>
</dbReference>
<dbReference type="SUPFAM" id="SSF55729">
    <property type="entry name" value="Acyl-CoA N-acyltransferases (Nat)"/>
    <property type="match status" value="1"/>
</dbReference>
<accession>A0A1H0S4F9</accession>
<dbReference type="Proteomes" id="UP000198597">
    <property type="component" value="Unassembled WGS sequence"/>
</dbReference>
<evidence type="ECO:0000256" key="1">
    <source>
        <dbReference type="ARBA" id="ARBA00022679"/>
    </source>
</evidence>
<dbReference type="InterPro" id="IPR000182">
    <property type="entry name" value="GNAT_dom"/>
</dbReference>
<dbReference type="GO" id="GO:0016747">
    <property type="term" value="F:acyltransferase activity, transferring groups other than amino-acyl groups"/>
    <property type="evidence" value="ECO:0007669"/>
    <property type="project" value="InterPro"/>
</dbReference>
<proteinExistence type="predicted"/>
<organism evidence="3 4">
    <name type="scientific">Clostridium gasigenes</name>
    <dbReference type="NCBI Taxonomy" id="94869"/>
    <lineage>
        <taxon>Bacteria</taxon>
        <taxon>Bacillati</taxon>
        <taxon>Bacillota</taxon>
        <taxon>Clostridia</taxon>
        <taxon>Eubacteriales</taxon>
        <taxon>Clostridiaceae</taxon>
        <taxon>Clostridium</taxon>
    </lineage>
</organism>
<keyword evidence="1 3" id="KW-0808">Transferase</keyword>
<evidence type="ECO:0000256" key="2">
    <source>
        <dbReference type="ARBA" id="ARBA00023315"/>
    </source>
</evidence>
<protein>
    <submittedName>
        <fullName evidence="3">L-amino acid N-acyltransferase YncA</fullName>
    </submittedName>
</protein>
<keyword evidence="2 3" id="KW-0012">Acyltransferase</keyword>
<evidence type="ECO:0000313" key="3">
    <source>
        <dbReference type="EMBL" id="SDP36574.1"/>
    </source>
</evidence>